<dbReference type="STRING" id="335541.Swol_1241"/>
<feature type="domain" description="AB hydrolase-1" evidence="1">
    <location>
        <begin position="93"/>
        <end position="322"/>
    </location>
</feature>
<keyword evidence="3" id="KW-1185">Reference proteome</keyword>
<dbReference type="ESTHER" id="9firm-q3gbl4">
    <property type="family name" value="PHA_synth_III_C"/>
</dbReference>
<protein>
    <submittedName>
        <fullName evidence="2">Poly(R)-hydroxyalkanoic acid synthase, class III, PhaC subunit</fullName>
    </submittedName>
</protein>
<proteinExistence type="predicted"/>
<dbReference type="RefSeq" id="WP_011640653.1">
    <property type="nucleotide sequence ID" value="NC_008346.1"/>
</dbReference>
<name>Q0AXK4_SYNWW</name>
<dbReference type="eggNOG" id="COG3243">
    <property type="taxonomic scope" value="Bacteria"/>
</dbReference>
<dbReference type="PANTHER" id="PTHR36837">
    <property type="entry name" value="POLY(3-HYDROXYALKANOATE) POLYMERASE SUBUNIT PHAC"/>
    <property type="match status" value="1"/>
</dbReference>
<dbReference type="Pfam" id="PF00561">
    <property type="entry name" value="Abhydrolase_1"/>
    <property type="match status" value="1"/>
</dbReference>
<dbReference type="AlphaFoldDB" id="Q0AXK4"/>
<dbReference type="EMBL" id="CP000448">
    <property type="protein sequence ID" value="ABI68550.1"/>
    <property type="molecule type" value="Genomic_DNA"/>
</dbReference>
<dbReference type="SUPFAM" id="SSF53474">
    <property type="entry name" value="alpha/beta-Hydrolases"/>
    <property type="match status" value="1"/>
</dbReference>
<sequence>MKKPFLHSESAADVGMEIQQSYDRLLETTRKWIDILHFDPLLETGLTPRDIVWRKNKSRLYRYVNHKGYKHRTPILMLYALINKAYILDLRPGMSLVEYLVDQGFDVYLLDWGEFDWEDRDLSFSQLIVDYISRAVYKVCQYSNVNELSILGYCMGGTMATMYASLYPQPRIKNMIYVAAPIDFEDAGLSSIWLKASVFDVDKVTDTFSLIPKEFVDLGLKMLNPVNNFVATYTRLWKAIDEGVSIEAWKALNKWVDDNINFPGKAYREWVKYLYQENALVKDEFIINGRKVVLSNIDAALLVLTGKTDHIVLPQQSTPILELSSSQDKTNLQYPVGHGGLVFGSRARNEVYPTIAEWLAQRS</sequence>
<dbReference type="Gene3D" id="3.40.50.1820">
    <property type="entry name" value="alpha/beta hydrolase"/>
    <property type="match status" value="1"/>
</dbReference>
<dbReference type="InterPro" id="IPR029058">
    <property type="entry name" value="AB_hydrolase_fold"/>
</dbReference>
<dbReference type="PANTHER" id="PTHR36837:SF2">
    <property type="entry name" value="POLY(3-HYDROXYALKANOATE) POLYMERASE SUBUNIT PHAC"/>
    <property type="match status" value="1"/>
</dbReference>
<dbReference type="HOGENOM" id="CLU_035017_0_0_9"/>
<accession>Q0AXK4</accession>
<evidence type="ECO:0000313" key="2">
    <source>
        <dbReference type="EMBL" id="ABI68550.1"/>
    </source>
</evidence>
<evidence type="ECO:0000259" key="1">
    <source>
        <dbReference type="Pfam" id="PF00561"/>
    </source>
</evidence>
<evidence type="ECO:0000313" key="3">
    <source>
        <dbReference type="Proteomes" id="UP000001968"/>
    </source>
</evidence>
<dbReference type="InterPro" id="IPR000073">
    <property type="entry name" value="AB_hydrolase_1"/>
</dbReference>
<dbReference type="InterPro" id="IPR051321">
    <property type="entry name" value="PHA/PHB_synthase"/>
</dbReference>
<dbReference type="KEGG" id="swo:Swol_1241"/>
<dbReference type="Proteomes" id="UP000001968">
    <property type="component" value="Chromosome"/>
</dbReference>
<gene>
    <name evidence="2" type="ordered locus">Swol_1241</name>
</gene>
<dbReference type="SMR" id="Q0AXK4"/>
<reference evidence="3" key="1">
    <citation type="journal article" date="2010" name="Environ. Microbiol.">
        <title>The genome of Syntrophomonas wolfei: new insights into syntrophic metabolism and biohydrogen production.</title>
        <authorList>
            <person name="Sieber J.R."/>
            <person name="Sims D.R."/>
            <person name="Han C."/>
            <person name="Kim E."/>
            <person name="Lykidis A."/>
            <person name="Lapidus A.L."/>
            <person name="McDonnald E."/>
            <person name="Rohlin L."/>
            <person name="Culley D.E."/>
            <person name="Gunsalus R."/>
            <person name="McInerney M.J."/>
        </authorList>
    </citation>
    <scope>NUCLEOTIDE SEQUENCE [LARGE SCALE GENOMIC DNA]</scope>
    <source>
        <strain evidence="3">DSM 2245B / Goettingen</strain>
    </source>
</reference>
<organism evidence="2 3">
    <name type="scientific">Syntrophomonas wolfei subsp. wolfei (strain DSM 2245B / Goettingen)</name>
    <dbReference type="NCBI Taxonomy" id="335541"/>
    <lineage>
        <taxon>Bacteria</taxon>
        <taxon>Bacillati</taxon>
        <taxon>Bacillota</taxon>
        <taxon>Clostridia</taxon>
        <taxon>Eubacteriales</taxon>
        <taxon>Syntrophomonadaceae</taxon>
        <taxon>Syntrophomonas</taxon>
    </lineage>
</organism>